<dbReference type="InterPro" id="IPR001792">
    <property type="entry name" value="Acylphosphatase-like_dom"/>
</dbReference>
<dbReference type="GO" id="GO:0003725">
    <property type="term" value="F:double-stranded RNA binding"/>
    <property type="evidence" value="ECO:0007669"/>
    <property type="project" value="InterPro"/>
</dbReference>
<keyword evidence="7" id="KW-0862">Zinc</keyword>
<evidence type="ECO:0000256" key="2">
    <source>
        <dbReference type="ARBA" id="ARBA00005614"/>
    </source>
</evidence>
<dbReference type="Pfam" id="PF07503">
    <property type="entry name" value="zf-HYPF"/>
    <property type="match status" value="2"/>
</dbReference>
<dbReference type="Gene3D" id="3.30.420.360">
    <property type="match status" value="1"/>
</dbReference>
<feature type="active site" evidence="11">
    <location>
        <position position="38"/>
    </location>
</feature>
<dbReference type="AlphaFoldDB" id="A0A0U1KSK5"/>
<keyword evidence="6" id="KW-0863">Zinc-finger</keyword>
<dbReference type="GO" id="GO:0008270">
    <property type="term" value="F:zinc ion binding"/>
    <property type="evidence" value="ECO:0007669"/>
    <property type="project" value="UniProtKB-KW"/>
</dbReference>
<evidence type="ECO:0000256" key="8">
    <source>
        <dbReference type="ARBA" id="ARBA00047645"/>
    </source>
</evidence>
<dbReference type="FunFam" id="3.30.420.360:FF:000001">
    <property type="entry name" value="Carbamoyltransferase HypF"/>
    <property type="match status" value="1"/>
</dbReference>
<evidence type="ECO:0000256" key="5">
    <source>
        <dbReference type="ARBA" id="ARBA00022723"/>
    </source>
</evidence>
<dbReference type="GO" id="GO:0003998">
    <property type="term" value="F:acylphosphatase activity"/>
    <property type="evidence" value="ECO:0007669"/>
    <property type="project" value="UniProtKB-EC"/>
</dbReference>
<dbReference type="GO" id="GO:0051604">
    <property type="term" value="P:protein maturation"/>
    <property type="evidence" value="ECO:0007669"/>
    <property type="project" value="TreeGrafter"/>
</dbReference>
<dbReference type="EMBL" id="CTRP01000003">
    <property type="protein sequence ID" value="CQR70377.1"/>
    <property type="molecule type" value="Genomic_DNA"/>
</dbReference>
<dbReference type="PANTHER" id="PTHR42959">
    <property type="entry name" value="CARBAMOYLTRANSFERASE"/>
    <property type="match status" value="1"/>
</dbReference>
<dbReference type="Gene3D" id="3.90.870.50">
    <property type="match status" value="1"/>
</dbReference>
<keyword evidence="5" id="KW-0479">Metal-binding</keyword>
<dbReference type="InterPro" id="IPR017945">
    <property type="entry name" value="DHBP_synth_RibB-like_a/b_dom"/>
</dbReference>
<dbReference type="InterPro" id="IPR004421">
    <property type="entry name" value="Carbamoyltransferase_HypF"/>
</dbReference>
<dbReference type="Pfam" id="PF01300">
    <property type="entry name" value="Sua5_yciO_yrdC"/>
    <property type="match status" value="1"/>
</dbReference>
<feature type="domain" description="Acylphosphatase-like" evidence="12">
    <location>
        <begin position="5"/>
        <end position="91"/>
    </location>
</feature>
<evidence type="ECO:0000256" key="9">
    <source>
        <dbReference type="ARBA" id="ARBA00048220"/>
    </source>
</evidence>
<comment type="catalytic activity">
    <reaction evidence="9">
        <text>C-terminal L-cysteinyl-[HypE protein] + carbamoyl phosphate + ATP + H2O = C-terminal S-carboxamide-L-cysteinyl-[HypE protein] + AMP + phosphate + diphosphate + H(+)</text>
        <dbReference type="Rhea" id="RHEA:55636"/>
        <dbReference type="Rhea" id="RHEA-COMP:14247"/>
        <dbReference type="Rhea" id="RHEA-COMP:14392"/>
        <dbReference type="ChEBI" id="CHEBI:15377"/>
        <dbReference type="ChEBI" id="CHEBI:15378"/>
        <dbReference type="ChEBI" id="CHEBI:30616"/>
        <dbReference type="ChEBI" id="CHEBI:33019"/>
        <dbReference type="ChEBI" id="CHEBI:43474"/>
        <dbReference type="ChEBI" id="CHEBI:58228"/>
        <dbReference type="ChEBI" id="CHEBI:76913"/>
        <dbReference type="ChEBI" id="CHEBI:139126"/>
        <dbReference type="ChEBI" id="CHEBI:456215"/>
    </reaction>
</comment>
<evidence type="ECO:0000256" key="3">
    <source>
        <dbReference type="ARBA" id="ARBA00008097"/>
    </source>
</evidence>
<evidence type="ECO:0000256" key="7">
    <source>
        <dbReference type="ARBA" id="ARBA00022833"/>
    </source>
</evidence>
<dbReference type="RefSeq" id="WP_021169115.1">
    <property type="nucleotide sequence ID" value="NZ_CTRP01000003.1"/>
</dbReference>
<evidence type="ECO:0000256" key="4">
    <source>
        <dbReference type="ARBA" id="ARBA00022598"/>
    </source>
</evidence>
<evidence type="ECO:0000259" key="13">
    <source>
        <dbReference type="PROSITE" id="PS51163"/>
    </source>
</evidence>
<dbReference type="InterPro" id="IPR041440">
    <property type="entry name" value="HypF_C"/>
</dbReference>
<evidence type="ECO:0000259" key="12">
    <source>
        <dbReference type="PROSITE" id="PS51160"/>
    </source>
</evidence>
<dbReference type="InterPro" id="IPR017968">
    <property type="entry name" value="Acylphosphatase_CS"/>
</dbReference>
<dbReference type="InterPro" id="IPR011125">
    <property type="entry name" value="Znf_HypF"/>
</dbReference>
<dbReference type="InterPro" id="IPR036046">
    <property type="entry name" value="Acylphosphatase-like_dom_sf"/>
</dbReference>
<dbReference type="InterPro" id="IPR051060">
    <property type="entry name" value="Carbamoyltrans_HypF-like"/>
</dbReference>
<dbReference type="InterPro" id="IPR055128">
    <property type="entry name" value="HypF_C_2"/>
</dbReference>
<dbReference type="PROSITE" id="PS51163">
    <property type="entry name" value="YRDC"/>
    <property type="match status" value="1"/>
</dbReference>
<dbReference type="Gene3D" id="3.30.110.120">
    <property type="match status" value="1"/>
</dbReference>
<gene>
    <name evidence="14" type="ORF">SpAn4DRAFT_1346</name>
</gene>
<proteinExistence type="inferred from homology"/>
<dbReference type="NCBIfam" id="TIGR00143">
    <property type="entry name" value="hypF"/>
    <property type="match status" value="1"/>
</dbReference>
<dbReference type="InterPro" id="IPR006070">
    <property type="entry name" value="Sua5-like_dom"/>
</dbReference>
<dbReference type="GO" id="GO:0016874">
    <property type="term" value="F:ligase activity"/>
    <property type="evidence" value="ECO:0007669"/>
    <property type="project" value="UniProtKB-UniRule"/>
</dbReference>
<dbReference type="UniPathway" id="UPA00335"/>
<dbReference type="GO" id="GO:0016743">
    <property type="term" value="F:carboxyl- or carbamoyltransferase activity"/>
    <property type="evidence" value="ECO:0007669"/>
    <property type="project" value="UniProtKB-UniRule"/>
</dbReference>
<name>A0A0U1KSK5_9FIRM</name>
<evidence type="ECO:0000256" key="10">
    <source>
        <dbReference type="PIRNR" id="PIRNR006256"/>
    </source>
</evidence>
<comment type="similarity">
    <text evidence="2">Belongs to the acylphosphatase family.</text>
</comment>
<dbReference type="PROSITE" id="PS00150">
    <property type="entry name" value="ACYLPHOSPHATASE_1"/>
    <property type="match status" value="1"/>
</dbReference>
<dbReference type="PIRSF" id="PIRSF006256">
    <property type="entry name" value="CMPcnvr_hdrg_mat"/>
    <property type="match status" value="1"/>
</dbReference>
<protein>
    <recommendedName>
        <fullName evidence="10">Carbamoyltransferase</fullName>
        <ecNumber evidence="10">6.2.-.-</ecNumber>
    </recommendedName>
</protein>
<dbReference type="FunFam" id="3.30.420.40:FF:000124">
    <property type="entry name" value="Carbamoyltransferase HypF"/>
    <property type="match status" value="1"/>
</dbReference>
<dbReference type="Pfam" id="PF17788">
    <property type="entry name" value="HypF_C"/>
    <property type="match status" value="1"/>
</dbReference>
<comment type="catalytic activity">
    <reaction evidence="8 11">
        <text>an acyl phosphate + H2O = a carboxylate + phosphate + H(+)</text>
        <dbReference type="Rhea" id="RHEA:14965"/>
        <dbReference type="ChEBI" id="CHEBI:15377"/>
        <dbReference type="ChEBI" id="CHEBI:15378"/>
        <dbReference type="ChEBI" id="CHEBI:29067"/>
        <dbReference type="ChEBI" id="CHEBI:43474"/>
        <dbReference type="ChEBI" id="CHEBI:59918"/>
        <dbReference type="EC" id="3.6.1.7"/>
    </reaction>
</comment>
<reference evidence="15" key="1">
    <citation type="submission" date="2015-03" db="EMBL/GenBank/DDBJ databases">
        <authorList>
            <person name="Nijsse Bart"/>
        </authorList>
    </citation>
    <scope>NUCLEOTIDE SEQUENCE [LARGE SCALE GENOMIC DNA]</scope>
</reference>
<feature type="active site" evidence="11">
    <location>
        <position position="20"/>
    </location>
</feature>
<evidence type="ECO:0000313" key="14">
    <source>
        <dbReference type="EMBL" id="CQR70377.1"/>
    </source>
</evidence>
<dbReference type="SUPFAM" id="SSF55821">
    <property type="entry name" value="YrdC/RibB"/>
    <property type="match status" value="1"/>
</dbReference>
<keyword evidence="4" id="KW-0436">Ligase</keyword>
<dbReference type="PANTHER" id="PTHR42959:SF1">
    <property type="entry name" value="CARBAMOYLTRANSFERASE HYPF"/>
    <property type="match status" value="1"/>
</dbReference>
<evidence type="ECO:0000256" key="6">
    <source>
        <dbReference type="ARBA" id="ARBA00022771"/>
    </source>
</evidence>
<comment type="similarity">
    <text evidence="3 10">Belongs to the carbamoyltransferase HypF family.</text>
</comment>
<evidence type="ECO:0000256" key="1">
    <source>
        <dbReference type="ARBA" id="ARBA00004711"/>
    </source>
</evidence>
<dbReference type="Pfam" id="PF22521">
    <property type="entry name" value="HypF_C_2"/>
    <property type="match status" value="1"/>
</dbReference>
<dbReference type="PROSITE" id="PS51160">
    <property type="entry name" value="ACYLPHOSPHATASE_3"/>
    <property type="match status" value="1"/>
</dbReference>
<sequence length="757" mass="81947">MMDIAVHIQITGIVQGVGFRPFAYNLAQRYGVKGWVSNNASGVEIEVEGSQAAISGFVADLSSQSPPLAVIDTFTVKDCQLGGYADFRIMASVADTTKTALVSPDVATCSHCREELLNPADRRYRYPFINCTNCGPRFTIINDIPYDRQATTMAEFTMCPDCQAEYDNPANRRFHAQPNACPVCGPAYQLLDKEGRPVDSQEDDVFIQARKQLAAGRVLAIKGIGGYHLAVNAFDHAAAARLRQRKVREDKPFAVMAGSLAAIKTQCLVSPLEEQLLTSAAKPIVLLNKGEGYSLAESIAPANPCIGMMLPYTPAHTLLLAPADIWVMTSGNLSDEPIAYQDNDAISRLNTIADYFLVHNRDIYCRADDSVVKVVFNKPYFFRRSRGYVPGPVNLVRELPPVLAVGGELKNTFCLTRGKQAFLSAHIGDLENMPTYQSYVEAIEHMQKLLAVTPMVVACDLHPEYLSTKYAQTIGLPTVAVQHHHAHIAAVMAEHHLTGPVIGLAFDGTGYGPDGTLWGGEFLVADIREYRRAGHLSYLPLPGGAQAVRQPWRIAVCLLKELYGEDFINHQAIPLVQDLPAGWELVIAAAEKKINTPLSSGAGRLFDTAAALLGIRQSINYEGQAAIELELAAQGAVGRVLSYGIKEVDGKWNLDFKPVFAALCQALQQGSAVGPLAADFHTTLAAAACDMTLKISRATGIRDIALSGGVFQNITLLSQVVGMLTQHKLQLYLHRQAPPNDGGLALGQAVIAGEGSR</sequence>
<accession>A0A0U1KSK5</accession>
<comment type="pathway">
    <text evidence="1">Protein modification; [NiFe] hydrogenase maturation.</text>
</comment>
<dbReference type="SUPFAM" id="SSF54975">
    <property type="entry name" value="Acylphosphatase/BLUF domain-like"/>
    <property type="match status" value="1"/>
</dbReference>
<keyword evidence="11" id="KW-0378">Hydrolase</keyword>
<dbReference type="Gene3D" id="3.30.420.40">
    <property type="match status" value="1"/>
</dbReference>
<feature type="domain" description="YrdC-like" evidence="13">
    <location>
        <begin position="203"/>
        <end position="387"/>
    </location>
</feature>
<dbReference type="EC" id="6.2.-.-" evidence="10"/>
<keyword evidence="15" id="KW-1185">Reference proteome</keyword>
<evidence type="ECO:0000256" key="11">
    <source>
        <dbReference type="PROSITE-ProRule" id="PRU00520"/>
    </source>
</evidence>
<organism evidence="14 15">
    <name type="scientific">Sporomusa ovata</name>
    <dbReference type="NCBI Taxonomy" id="2378"/>
    <lineage>
        <taxon>Bacteria</taxon>
        <taxon>Bacillati</taxon>
        <taxon>Bacillota</taxon>
        <taxon>Negativicutes</taxon>
        <taxon>Selenomonadales</taxon>
        <taxon>Sporomusaceae</taxon>
        <taxon>Sporomusa</taxon>
    </lineage>
</organism>
<dbReference type="Pfam" id="PF00708">
    <property type="entry name" value="Acylphosphatase"/>
    <property type="match status" value="1"/>
</dbReference>
<evidence type="ECO:0000313" key="15">
    <source>
        <dbReference type="Proteomes" id="UP000049855"/>
    </source>
</evidence>
<dbReference type="Proteomes" id="UP000049855">
    <property type="component" value="Unassembled WGS sequence"/>
</dbReference>